<dbReference type="GO" id="GO:0009143">
    <property type="term" value="P:nucleoside triphosphate catabolic process"/>
    <property type="evidence" value="ECO:0007669"/>
    <property type="project" value="InterPro"/>
</dbReference>
<evidence type="ECO:0000256" key="1">
    <source>
        <dbReference type="ARBA" id="ARBA00022801"/>
    </source>
</evidence>
<accession>A0A173U843</accession>
<sequence length="209" mass="23902">MRVLLGTTNPSKVKRFSDLLKGYGIEFITLRDIEVIEEPEEMGNTPEENAIMKAEFYGQYFDVVICNDSGLYFEELDFEDLRQPGLNIRTPMNRDRLSDEEMIDYYSKLITGLGGKVTAYYLDGIAVYNHGVISSFMDNMAAQKNGSFYMIDKASSKRFEGWPLDSLSINKENGKYFVDGSIEESKENIIKDQYEKSVVDFLIKSLHIA</sequence>
<dbReference type="RefSeq" id="WP_055194424.1">
    <property type="nucleotide sequence ID" value="NZ_CABIYH010000013.1"/>
</dbReference>
<protein>
    <submittedName>
        <fullName evidence="2">Non-canonical purine NTP pyrophosphatase</fullName>
        <ecNumber evidence="2">3.6.1.19</ecNumber>
    </submittedName>
</protein>
<evidence type="ECO:0000313" key="2">
    <source>
        <dbReference type="EMBL" id="CUN11263.1"/>
    </source>
</evidence>
<dbReference type="EC" id="3.6.1.19" evidence="2"/>
<keyword evidence="1 2" id="KW-0378">Hydrolase</keyword>
<dbReference type="OrthoDB" id="9793950at2"/>
<evidence type="ECO:0000313" key="5">
    <source>
        <dbReference type="Proteomes" id="UP000478483"/>
    </source>
</evidence>
<reference evidence="2 4" key="1">
    <citation type="submission" date="2015-09" db="EMBL/GenBank/DDBJ databases">
        <authorList>
            <consortium name="Pathogen Informatics"/>
        </authorList>
    </citation>
    <scope>NUCLEOTIDE SEQUENCE [LARGE SCALE GENOMIC DNA]</scope>
    <source>
        <strain evidence="2 4">2789STDY5834960</strain>
    </source>
</reference>
<gene>
    <name evidence="2" type="ORF">ERS852572_01971</name>
    <name evidence="3" type="ORF">GMD50_19955</name>
</gene>
<dbReference type="Proteomes" id="UP000095350">
    <property type="component" value="Unassembled WGS sequence"/>
</dbReference>
<dbReference type="InterPro" id="IPR002637">
    <property type="entry name" value="RdgB/HAM1"/>
</dbReference>
<dbReference type="AlphaFoldDB" id="A0A173U843"/>
<dbReference type="SUPFAM" id="SSF52972">
    <property type="entry name" value="ITPase-like"/>
    <property type="match status" value="1"/>
</dbReference>
<dbReference type="EMBL" id="WNAJ01000049">
    <property type="protein sequence ID" value="MTR87240.1"/>
    <property type="molecule type" value="Genomic_DNA"/>
</dbReference>
<evidence type="ECO:0000313" key="3">
    <source>
        <dbReference type="EMBL" id="MTR87240.1"/>
    </source>
</evidence>
<reference evidence="3 5" key="2">
    <citation type="journal article" date="2019" name="Nat. Med.">
        <title>A library of human gut bacterial isolates paired with longitudinal multiomics data enables mechanistic microbiome research.</title>
        <authorList>
            <person name="Poyet M."/>
            <person name="Groussin M."/>
            <person name="Gibbons S.M."/>
            <person name="Avila-Pacheco J."/>
            <person name="Jiang X."/>
            <person name="Kearney S.M."/>
            <person name="Perrotta A.R."/>
            <person name="Berdy B."/>
            <person name="Zhao S."/>
            <person name="Lieberman T.D."/>
            <person name="Swanson P.K."/>
            <person name="Smith M."/>
            <person name="Roesemann S."/>
            <person name="Alexander J.E."/>
            <person name="Rich S.A."/>
            <person name="Livny J."/>
            <person name="Vlamakis H."/>
            <person name="Clish C."/>
            <person name="Bullock K."/>
            <person name="Deik A."/>
            <person name="Scott J."/>
            <person name="Pierce K.A."/>
            <person name="Xavier R.J."/>
            <person name="Alm E.J."/>
        </authorList>
    </citation>
    <scope>NUCLEOTIDE SEQUENCE [LARGE SCALE GENOMIC DNA]</scope>
    <source>
        <strain evidence="3 5">BIOML-A1</strain>
    </source>
</reference>
<dbReference type="InterPro" id="IPR029001">
    <property type="entry name" value="ITPase-like_fam"/>
</dbReference>
<proteinExistence type="predicted"/>
<dbReference type="GO" id="GO:0047429">
    <property type="term" value="F:nucleoside triphosphate diphosphatase activity"/>
    <property type="evidence" value="ECO:0007669"/>
    <property type="project" value="InterPro"/>
</dbReference>
<dbReference type="EMBL" id="CYXZ01000013">
    <property type="protein sequence ID" value="CUN11263.1"/>
    <property type="molecule type" value="Genomic_DNA"/>
</dbReference>
<dbReference type="PaxDb" id="166486-ERS852572_01971"/>
<name>A0A173U843_9FIRM</name>
<organism evidence="2 4">
    <name type="scientific">Roseburia intestinalis</name>
    <dbReference type="NCBI Taxonomy" id="166486"/>
    <lineage>
        <taxon>Bacteria</taxon>
        <taxon>Bacillati</taxon>
        <taxon>Bacillota</taxon>
        <taxon>Clostridia</taxon>
        <taxon>Lachnospirales</taxon>
        <taxon>Lachnospiraceae</taxon>
        <taxon>Roseburia</taxon>
    </lineage>
</organism>
<dbReference type="Proteomes" id="UP000478483">
    <property type="component" value="Unassembled WGS sequence"/>
</dbReference>
<dbReference type="STRING" id="166486.ERS852572_01971"/>
<dbReference type="Gene3D" id="3.90.950.10">
    <property type="match status" value="1"/>
</dbReference>
<evidence type="ECO:0000313" key="4">
    <source>
        <dbReference type="Proteomes" id="UP000095350"/>
    </source>
</evidence>
<dbReference type="Pfam" id="PF01725">
    <property type="entry name" value="Ham1p_like"/>
    <property type="match status" value="1"/>
</dbReference>